<gene>
    <name evidence="1" type="ORF">K402DRAFT_147153</name>
</gene>
<dbReference type="Proteomes" id="UP000800041">
    <property type="component" value="Unassembled WGS sequence"/>
</dbReference>
<organism evidence="1 2">
    <name type="scientific">Aulographum hederae CBS 113979</name>
    <dbReference type="NCBI Taxonomy" id="1176131"/>
    <lineage>
        <taxon>Eukaryota</taxon>
        <taxon>Fungi</taxon>
        <taxon>Dikarya</taxon>
        <taxon>Ascomycota</taxon>
        <taxon>Pezizomycotina</taxon>
        <taxon>Dothideomycetes</taxon>
        <taxon>Pleosporomycetidae</taxon>
        <taxon>Aulographales</taxon>
        <taxon>Aulographaceae</taxon>
    </lineage>
</organism>
<dbReference type="AlphaFoldDB" id="A0A6G1GTZ2"/>
<reference evidence="1" key="1">
    <citation type="journal article" date="2020" name="Stud. Mycol.">
        <title>101 Dothideomycetes genomes: a test case for predicting lifestyles and emergence of pathogens.</title>
        <authorList>
            <person name="Haridas S."/>
            <person name="Albert R."/>
            <person name="Binder M."/>
            <person name="Bloem J."/>
            <person name="Labutti K."/>
            <person name="Salamov A."/>
            <person name="Andreopoulos B."/>
            <person name="Baker S."/>
            <person name="Barry K."/>
            <person name="Bills G."/>
            <person name="Bluhm B."/>
            <person name="Cannon C."/>
            <person name="Castanera R."/>
            <person name="Culley D."/>
            <person name="Daum C."/>
            <person name="Ezra D."/>
            <person name="Gonzalez J."/>
            <person name="Henrissat B."/>
            <person name="Kuo A."/>
            <person name="Liang C."/>
            <person name="Lipzen A."/>
            <person name="Lutzoni F."/>
            <person name="Magnuson J."/>
            <person name="Mondo S."/>
            <person name="Nolan M."/>
            <person name="Ohm R."/>
            <person name="Pangilinan J."/>
            <person name="Park H.-J."/>
            <person name="Ramirez L."/>
            <person name="Alfaro M."/>
            <person name="Sun H."/>
            <person name="Tritt A."/>
            <person name="Yoshinaga Y."/>
            <person name="Zwiers L.-H."/>
            <person name="Turgeon B."/>
            <person name="Goodwin S."/>
            <person name="Spatafora J."/>
            <person name="Crous P."/>
            <person name="Grigoriev I."/>
        </authorList>
    </citation>
    <scope>NUCLEOTIDE SEQUENCE</scope>
    <source>
        <strain evidence="1">CBS 113979</strain>
    </source>
</reference>
<evidence type="ECO:0000313" key="1">
    <source>
        <dbReference type="EMBL" id="KAF1984250.1"/>
    </source>
</evidence>
<sequence>MSYLSLSRSLPTRASTEAQEYHIFPETPRPAQLFDAHACFNPGLMDSMYRSAGLHAPCMTHKLKSTPGTTATKIGIARFQQRALKMAPWRVILPCLYQAPVTASKGRPVARCKVPLPYPYLSITSDKQYCSCVRTRPKRLCDQPASALTSRLANSTSMKRRFQGCQVGLSGRLPSASRTTFLRARWAVCGHFRCECRHRVCESEG</sequence>
<accession>A0A6G1GTZ2</accession>
<keyword evidence="2" id="KW-1185">Reference proteome</keyword>
<protein>
    <submittedName>
        <fullName evidence="1">Uncharacterized protein</fullName>
    </submittedName>
</protein>
<dbReference type="EMBL" id="ML977169">
    <property type="protein sequence ID" value="KAF1984250.1"/>
    <property type="molecule type" value="Genomic_DNA"/>
</dbReference>
<name>A0A6G1GTZ2_9PEZI</name>
<evidence type="ECO:0000313" key="2">
    <source>
        <dbReference type="Proteomes" id="UP000800041"/>
    </source>
</evidence>
<proteinExistence type="predicted"/>